<dbReference type="Proteomes" id="UP000582643">
    <property type="component" value="Unassembled WGS sequence"/>
</dbReference>
<comment type="caution">
    <text evidence="2">The sequence shown here is derived from an EMBL/GenBank/DDBJ whole genome shotgun (WGS) entry which is preliminary data.</text>
</comment>
<keyword evidence="3" id="KW-1185">Reference proteome</keyword>
<evidence type="ECO:0000313" key="3">
    <source>
        <dbReference type="Proteomes" id="UP000582643"/>
    </source>
</evidence>
<dbReference type="RefSeq" id="WP_312883340.1">
    <property type="nucleotide sequence ID" value="NZ_JACHJY010000008.1"/>
</dbReference>
<feature type="compositionally biased region" description="Gly residues" evidence="1">
    <location>
        <begin position="42"/>
        <end position="63"/>
    </location>
</feature>
<feature type="region of interest" description="Disordered" evidence="1">
    <location>
        <begin position="1"/>
        <end position="193"/>
    </location>
</feature>
<organism evidence="2 3">
    <name type="scientific">Streptomyces nymphaeiformis</name>
    <dbReference type="NCBI Taxonomy" id="2663842"/>
    <lineage>
        <taxon>Bacteria</taxon>
        <taxon>Bacillati</taxon>
        <taxon>Actinomycetota</taxon>
        <taxon>Actinomycetes</taxon>
        <taxon>Kitasatosporales</taxon>
        <taxon>Streptomycetaceae</taxon>
        <taxon>Streptomyces</taxon>
    </lineage>
</organism>
<feature type="compositionally biased region" description="Gly residues" evidence="1">
    <location>
        <begin position="146"/>
        <end position="171"/>
    </location>
</feature>
<sequence length="323" mass="31185">MNGFGPGEAGANGFGPGEAGANGFGPGEAGANGFGPARAGVDGFGSGGVAPGGAATAGGAGGADRGEADEAAGGVPGSPTGADGDRVGEEADGRGGSEGSRNGAPSVSGEAGSPWFGPGPKARGDAGRGAGRTGPTGLGTTATGPAGHGTDGAAGRGADGAAGRGADGAGPGRPRPFAERYPLRVSPPPVAPRPVPLRGAFRPVTIRTSRDAVAAAAGYLRWLGFRDVVQPEERPSSGVDLRAPGLVAQVDPSTRPTGLRAVECLWLNGLSRATVSVFFSLAGYTPEARSRAAEVGLPLFVLDLTGTPQPVNHSAAELAAGGA</sequence>
<evidence type="ECO:0008006" key="4">
    <source>
        <dbReference type="Google" id="ProtNLM"/>
    </source>
</evidence>
<protein>
    <recommendedName>
        <fullName evidence="4">Restriction endonuclease type IV Mrr domain-containing protein</fullName>
    </recommendedName>
</protein>
<name>A0A7W7U584_9ACTN</name>
<feature type="compositionally biased region" description="Gly residues" evidence="1">
    <location>
        <begin position="127"/>
        <end position="137"/>
    </location>
</feature>
<gene>
    <name evidence="2" type="ORF">GGE06_005333</name>
</gene>
<evidence type="ECO:0000256" key="1">
    <source>
        <dbReference type="SAM" id="MobiDB-lite"/>
    </source>
</evidence>
<accession>A0A7W7U584</accession>
<dbReference type="EMBL" id="JACHJY010000008">
    <property type="protein sequence ID" value="MBB4984387.1"/>
    <property type="molecule type" value="Genomic_DNA"/>
</dbReference>
<feature type="compositionally biased region" description="Gly residues" evidence="1">
    <location>
        <begin position="1"/>
        <end position="33"/>
    </location>
</feature>
<evidence type="ECO:0000313" key="2">
    <source>
        <dbReference type="EMBL" id="MBB4984387.1"/>
    </source>
</evidence>
<reference evidence="2 3" key="1">
    <citation type="submission" date="2020-08" db="EMBL/GenBank/DDBJ databases">
        <title>Genomic Encyclopedia of Type Strains, Phase III (KMG-III): the genomes of soil and plant-associated and newly described type strains.</title>
        <authorList>
            <person name="Whitman W."/>
        </authorList>
    </citation>
    <scope>NUCLEOTIDE SEQUENCE [LARGE SCALE GENOMIC DNA]</scope>
    <source>
        <strain evidence="2 3">SFB5A</strain>
    </source>
</reference>
<feature type="compositionally biased region" description="Basic and acidic residues" evidence="1">
    <location>
        <begin position="83"/>
        <end position="95"/>
    </location>
</feature>
<dbReference type="AlphaFoldDB" id="A0A7W7U584"/>
<proteinExistence type="predicted"/>